<dbReference type="RefSeq" id="WP_345118816.1">
    <property type="nucleotide sequence ID" value="NZ_BAABJA010000004.1"/>
</dbReference>
<protein>
    <submittedName>
        <fullName evidence="3">Membrane protein</fullName>
    </submittedName>
</protein>
<feature type="transmembrane region" description="Helical" evidence="1">
    <location>
        <begin position="672"/>
        <end position="690"/>
    </location>
</feature>
<feature type="transmembrane region" description="Helical" evidence="1">
    <location>
        <begin position="39"/>
        <end position="58"/>
    </location>
</feature>
<dbReference type="PANTHER" id="PTHR37947">
    <property type="entry name" value="BLL2462 PROTEIN"/>
    <property type="match status" value="1"/>
</dbReference>
<dbReference type="EMBL" id="BAABJA010000004">
    <property type="protein sequence ID" value="GAA4662264.1"/>
    <property type="molecule type" value="Genomic_DNA"/>
</dbReference>
<comment type="caution">
    <text evidence="3">The sequence shown here is derived from an EMBL/GenBank/DDBJ whole genome shotgun (WGS) entry which is preliminary data.</text>
</comment>
<evidence type="ECO:0000259" key="2">
    <source>
        <dbReference type="Pfam" id="PF07090"/>
    </source>
</evidence>
<reference evidence="4" key="1">
    <citation type="journal article" date="2019" name="Int. J. Syst. Evol. Microbiol.">
        <title>The Global Catalogue of Microorganisms (GCM) 10K type strain sequencing project: providing services to taxonomists for standard genome sequencing and annotation.</title>
        <authorList>
            <consortium name="The Broad Institute Genomics Platform"/>
            <consortium name="The Broad Institute Genome Sequencing Center for Infectious Disease"/>
            <person name="Wu L."/>
            <person name="Ma J."/>
        </authorList>
    </citation>
    <scope>NUCLEOTIDE SEQUENCE [LARGE SCALE GENOMIC DNA]</scope>
    <source>
        <strain evidence="4">JCM 17714</strain>
    </source>
</reference>
<proteinExistence type="predicted"/>
<gene>
    <name evidence="3" type="ORF">GCM10023262_07810</name>
</gene>
<dbReference type="InterPro" id="IPR010768">
    <property type="entry name" value="GATase1-like"/>
</dbReference>
<organism evidence="3 4">
    <name type="scientific">Bartonella pachyuromydis</name>
    <dbReference type="NCBI Taxonomy" id="931097"/>
    <lineage>
        <taxon>Bacteria</taxon>
        <taxon>Pseudomonadati</taxon>
        <taxon>Pseudomonadota</taxon>
        <taxon>Alphaproteobacteria</taxon>
        <taxon>Hyphomicrobiales</taxon>
        <taxon>Bartonellaceae</taxon>
        <taxon>Bartonella</taxon>
    </lineage>
</organism>
<keyword evidence="1" id="KW-1133">Transmembrane helix</keyword>
<evidence type="ECO:0000256" key="1">
    <source>
        <dbReference type="SAM" id="Phobius"/>
    </source>
</evidence>
<keyword evidence="1" id="KW-0472">Membrane</keyword>
<dbReference type="PANTHER" id="PTHR37947:SF1">
    <property type="entry name" value="BLL2462 PROTEIN"/>
    <property type="match status" value="1"/>
</dbReference>
<evidence type="ECO:0000313" key="3">
    <source>
        <dbReference type="EMBL" id="GAA4662264.1"/>
    </source>
</evidence>
<feature type="domain" description="Putative glutamine amidotransferase" evidence="2">
    <location>
        <begin position="355"/>
        <end position="515"/>
    </location>
</feature>
<evidence type="ECO:0000313" key="4">
    <source>
        <dbReference type="Proteomes" id="UP001501699"/>
    </source>
</evidence>
<dbReference type="Pfam" id="PF07090">
    <property type="entry name" value="GATase1_like"/>
    <property type="match status" value="1"/>
</dbReference>
<dbReference type="CDD" id="cd03143">
    <property type="entry name" value="A4_beta-galactosidase_middle_domain"/>
    <property type="match status" value="1"/>
</dbReference>
<feature type="transmembrane region" description="Helical" evidence="1">
    <location>
        <begin position="12"/>
        <end position="32"/>
    </location>
</feature>
<dbReference type="SUPFAM" id="SSF52317">
    <property type="entry name" value="Class I glutamine amidotransferase-like"/>
    <property type="match status" value="1"/>
</dbReference>
<keyword evidence="1" id="KW-0812">Transmembrane</keyword>
<dbReference type="Gene3D" id="3.40.50.880">
    <property type="match status" value="1"/>
</dbReference>
<dbReference type="Proteomes" id="UP001501699">
    <property type="component" value="Unassembled WGS sequence"/>
</dbReference>
<sequence length="699" mass="78228">MIPFLTFQPFLPLSWILLLGGISALFVIIGLIKQRQGSLLRLMALIALILTLLNPMIVKEQREPLKSTIGIVIDRSKSQTFGTRTNDTDEARMQLTNALANHPQFEPRFIEVGKLADNQYAPSTNLFHALTQATSDIPPSRYAGTIFITDGQVHDIPDIAKLHHQAPLNALITGRSDEFDRQVKIISPPRFALINKPQMLSILVEDKGQTQQSLPKQANIIVSVNGQEVGHYSVIPGNIFQTEITLPHTEKNIIQVATEAYKGELSSENNRTIALIEGIRENLRVLLISGAPYNGERTWRDLLKGDSNIDLVHFTILRPPDKADNTPLSQLSLVVFPTKKLFVDEINNFDLIILDGYQHSSVLPLIYYDYIAQYVQQGGALLMVTGPEFTQQNSLAKTPLISILPALPNGTIIQKPFRPKLTNAGERHPVTRDLATLNFPASQWGRWLRQIAIQNTHKGIALMKGADEQPLLLLSHIGQGRVGMLLSDESWLWARGFEGGGPYAALYRRVTHWLMKEPELEEEKLTATNDHHRLTIHRQTLKDYPEPVEITFPSGKKENITLIKAQEGVFTATINTDETGIFTIKNGDLAIPSPVEMHNDLELLDVISTTEKLAPISKHTGGYTVRLHDKEKEGIHLPSIKPLRSQIARTPLPAAHSIVLKEATETRLINSFHLSIFSGFFALLICLFLLNSMWYCESR</sequence>
<keyword evidence="4" id="KW-1185">Reference proteome</keyword>
<name>A0ABP8VGZ0_9HYPH</name>
<dbReference type="InterPro" id="IPR029062">
    <property type="entry name" value="Class_I_gatase-like"/>
</dbReference>
<accession>A0ABP8VGZ0</accession>